<dbReference type="OrthoDB" id="8904098at2759"/>
<protein>
    <submittedName>
        <fullName evidence="9">Uncharacterized protein</fullName>
    </submittedName>
</protein>
<keyword evidence="4" id="KW-0571">Peptide transport</keyword>
<keyword evidence="4" id="KW-0653">Protein transport</keyword>
<dbReference type="GO" id="GO:0022857">
    <property type="term" value="F:transmembrane transporter activity"/>
    <property type="evidence" value="ECO:0007669"/>
    <property type="project" value="InterPro"/>
</dbReference>
<dbReference type="Proteomes" id="UP001107558">
    <property type="component" value="Chromosome 1"/>
</dbReference>
<organism evidence="9 10">
    <name type="scientific">Polypedilum vanderplanki</name>
    <name type="common">Sleeping chironomid midge</name>
    <dbReference type="NCBI Taxonomy" id="319348"/>
    <lineage>
        <taxon>Eukaryota</taxon>
        <taxon>Metazoa</taxon>
        <taxon>Ecdysozoa</taxon>
        <taxon>Arthropoda</taxon>
        <taxon>Hexapoda</taxon>
        <taxon>Insecta</taxon>
        <taxon>Pterygota</taxon>
        <taxon>Neoptera</taxon>
        <taxon>Endopterygota</taxon>
        <taxon>Diptera</taxon>
        <taxon>Nematocera</taxon>
        <taxon>Chironomoidea</taxon>
        <taxon>Chironomidae</taxon>
        <taxon>Chironominae</taxon>
        <taxon>Polypedilum</taxon>
        <taxon>Polypedilum</taxon>
    </lineage>
</organism>
<evidence type="ECO:0000256" key="5">
    <source>
        <dbReference type="ARBA" id="ARBA00022989"/>
    </source>
</evidence>
<dbReference type="GO" id="GO:0016020">
    <property type="term" value="C:membrane"/>
    <property type="evidence" value="ECO:0007669"/>
    <property type="project" value="UniProtKB-SubCell"/>
</dbReference>
<keyword evidence="7" id="KW-0813">Transport</keyword>
<dbReference type="InterPro" id="IPR000109">
    <property type="entry name" value="POT_fam"/>
</dbReference>
<keyword evidence="3 7" id="KW-0812">Transmembrane</keyword>
<dbReference type="AlphaFoldDB" id="A0A9J6CS00"/>
<dbReference type="Gene3D" id="1.20.1250.20">
    <property type="entry name" value="MFS general substrate transporter like domains"/>
    <property type="match status" value="1"/>
</dbReference>
<evidence type="ECO:0000256" key="1">
    <source>
        <dbReference type="ARBA" id="ARBA00004141"/>
    </source>
</evidence>
<dbReference type="SUPFAM" id="SSF103473">
    <property type="entry name" value="MFS general substrate transporter"/>
    <property type="match status" value="1"/>
</dbReference>
<dbReference type="PROSITE" id="PS01022">
    <property type="entry name" value="PTR2_1"/>
    <property type="match status" value="1"/>
</dbReference>
<evidence type="ECO:0000256" key="6">
    <source>
        <dbReference type="ARBA" id="ARBA00023136"/>
    </source>
</evidence>
<dbReference type="Pfam" id="PF00854">
    <property type="entry name" value="PTR2"/>
    <property type="match status" value="1"/>
</dbReference>
<keyword evidence="10" id="KW-1185">Reference proteome</keyword>
<feature type="transmembrane region" description="Helical" evidence="8">
    <location>
        <begin position="131"/>
        <end position="154"/>
    </location>
</feature>
<reference evidence="9" key="1">
    <citation type="submission" date="2021-03" db="EMBL/GenBank/DDBJ databases">
        <title>Chromosome level genome of the anhydrobiotic midge Polypedilum vanderplanki.</title>
        <authorList>
            <person name="Yoshida Y."/>
            <person name="Kikawada T."/>
            <person name="Gusev O."/>
        </authorList>
    </citation>
    <scope>NUCLEOTIDE SEQUENCE</scope>
    <source>
        <strain evidence="9">NIAS01</strain>
        <tissue evidence="9">Whole body or cell culture</tissue>
    </source>
</reference>
<keyword evidence="5 8" id="KW-1133">Transmembrane helix</keyword>
<evidence type="ECO:0000313" key="9">
    <source>
        <dbReference type="EMBL" id="KAG5684398.1"/>
    </source>
</evidence>
<evidence type="ECO:0000256" key="7">
    <source>
        <dbReference type="RuleBase" id="RU003755"/>
    </source>
</evidence>
<evidence type="ECO:0000256" key="4">
    <source>
        <dbReference type="ARBA" id="ARBA00022856"/>
    </source>
</evidence>
<feature type="transmembrane region" description="Helical" evidence="8">
    <location>
        <begin position="174"/>
        <end position="193"/>
    </location>
</feature>
<feature type="transmembrane region" description="Helical" evidence="8">
    <location>
        <begin position="100"/>
        <end position="119"/>
    </location>
</feature>
<feature type="transmembrane region" description="Helical" evidence="8">
    <location>
        <begin position="74"/>
        <end position="94"/>
    </location>
</feature>
<accession>A0A9J6CS00</accession>
<gene>
    <name evidence="9" type="ORF">PVAND_013633</name>
</gene>
<comment type="similarity">
    <text evidence="2 7">Belongs to the major facilitator superfamily. Proton-dependent oligopeptide transporter (POT/PTR) (TC 2.A.17) family.</text>
</comment>
<proteinExistence type="inferred from homology"/>
<dbReference type="InterPro" id="IPR036259">
    <property type="entry name" value="MFS_trans_sf"/>
</dbReference>
<evidence type="ECO:0000313" key="10">
    <source>
        <dbReference type="Proteomes" id="UP001107558"/>
    </source>
</evidence>
<evidence type="ECO:0000256" key="2">
    <source>
        <dbReference type="ARBA" id="ARBA00005982"/>
    </source>
</evidence>
<dbReference type="PANTHER" id="PTHR11654">
    <property type="entry name" value="OLIGOPEPTIDE TRANSPORTER-RELATED"/>
    <property type="match status" value="1"/>
</dbReference>
<evidence type="ECO:0000256" key="8">
    <source>
        <dbReference type="SAM" id="Phobius"/>
    </source>
</evidence>
<comment type="caution">
    <text evidence="9">The sequence shown here is derived from an EMBL/GenBank/DDBJ whole genome shotgun (WGS) entry which is preliminary data.</text>
</comment>
<keyword evidence="6 8" id="KW-0472">Membrane</keyword>
<evidence type="ECO:0000256" key="3">
    <source>
        <dbReference type="ARBA" id="ARBA00022692"/>
    </source>
</evidence>
<dbReference type="EMBL" id="JADBJN010000001">
    <property type="protein sequence ID" value="KAG5684398.1"/>
    <property type="molecule type" value="Genomic_DNA"/>
</dbReference>
<sequence>MSENDNKNETQLEEKRKDVEQSQVKLKYPRAIPFIISNEFCERFNFYGMKAILVLFLTRKLMYDDDISTIIYHTFNCLVYFFCIFGAIIADSWWGKFNTILYLSIVYVIGSGTMALAAVEPWIAIDPGARALTITGLFLIALGSGGIKPCVAAFGGEQFKMPEQAKQLATFFSLFYFSINAGSLISTSVTPILREDIPCFGMDDCFPTCFWCTCYFDGCCNFILLIR</sequence>
<comment type="subcellular location">
    <subcellularLocation>
        <location evidence="1 7">Membrane</location>
        <topology evidence="1 7">Multi-pass membrane protein</topology>
    </subcellularLocation>
</comment>
<name>A0A9J6CS00_POLVA</name>
<dbReference type="InterPro" id="IPR018456">
    <property type="entry name" value="PTR2_symporter_CS"/>
</dbReference>
<dbReference type="GO" id="GO:0006857">
    <property type="term" value="P:oligopeptide transport"/>
    <property type="evidence" value="ECO:0007669"/>
    <property type="project" value="InterPro"/>
</dbReference>
<dbReference type="PROSITE" id="PS01023">
    <property type="entry name" value="PTR2_2"/>
    <property type="match status" value="1"/>
</dbReference>